<keyword evidence="2" id="KW-1133">Transmembrane helix</keyword>
<dbReference type="Proteomes" id="UP001328107">
    <property type="component" value="Unassembled WGS sequence"/>
</dbReference>
<sequence>SVVSLSTMIATTSVLSFIAVVLLICVIVLWIKLVRARRSDKTTRQKSMPSSSSSVLNSSRYKLDRNSVKKETWENRKSKERRIKKKDKTEPST</sequence>
<reference evidence="4" key="1">
    <citation type="submission" date="2022-10" db="EMBL/GenBank/DDBJ databases">
        <title>Genome assembly of Pristionchus species.</title>
        <authorList>
            <person name="Yoshida K."/>
            <person name="Sommer R.J."/>
        </authorList>
    </citation>
    <scope>NUCLEOTIDE SEQUENCE [LARGE SCALE GENOMIC DNA]</scope>
    <source>
        <strain evidence="4">RS5460</strain>
    </source>
</reference>
<proteinExistence type="predicted"/>
<feature type="compositionally biased region" description="Basic and acidic residues" evidence="1">
    <location>
        <begin position="61"/>
        <end position="77"/>
    </location>
</feature>
<dbReference type="EMBL" id="BTRK01000006">
    <property type="protein sequence ID" value="GMR56505.1"/>
    <property type="molecule type" value="Genomic_DNA"/>
</dbReference>
<keyword evidence="2" id="KW-0812">Transmembrane</keyword>
<gene>
    <name evidence="3" type="ORF">PMAYCL1PPCAC_26700</name>
</gene>
<accession>A0AAN5I9X4</accession>
<feature type="non-terminal residue" evidence="3">
    <location>
        <position position="1"/>
    </location>
</feature>
<evidence type="ECO:0000313" key="4">
    <source>
        <dbReference type="Proteomes" id="UP001328107"/>
    </source>
</evidence>
<dbReference type="AlphaFoldDB" id="A0AAN5I9X4"/>
<evidence type="ECO:0000256" key="2">
    <source>
        <dbReference type="SAM" id="Phobius"/>
    </source>
</evidence>
<feature type="non-terminal residue" evidence="3">
    <location>
        <position position="93"/>
    </location>
</feature>
<organism evidence="3 4">
    <name type="scientific">Pristionchus mayeri</name>
    <dbReference type="NCBI Taxonomy" id="1317129"/>
    <lineage>
        <taxon>Eukaryota</taxon>
        <taxon>Metazoa</taxon>
        <taxon>Ecdysozoa</taxon>
        <taxon>Nematoda</taxon>
        <taxon>Chromadorea</taxon>
        <taxon>Rhabditida</taxon>
        <taxon>Rhabditina</taxon>
        <taxon>Diplogasteromorpha</taxon>
        <taxon>Diplogasteroidea</taxon>
        <taxon>Neodiplogasteridae</taxon>
        <taxon>Pristionchus</taxon>
    </lineage>
</organism>
<keyword evidence="2" id="KW-0472">Membrane</keyword>
<feature type="region of interest" description="Disordered" evidence="1">
    <location>
        <begin position="37"/>
        <end position="93"/>
    </location>
</feature>
<evidence type="ECO:0000256" key="1">
    <source>
        <dbReference type="SAM" id="MobiDB-lite"/>
    </source>
</evidence>
<protein>
    <submittedName>
        <fullName evidence="3">Uncharacterized protein</fullName>
    </submittedName>
</protein>
<evidence type="ECO:0000313" key="3">
    <source>
        <dbReference type="EMBL" id="GMR56505.1"/>
    </source>
</evidence>
<comment type="caution">
    <text evidence="3">The sequence shown here is derived from an EMBL/GenBank/DDBJ whole genome shotgun (WGS) entry which is preliminary data.</text>
</comment>
<name>A0AAN5I9X4_9BILA</name>
<keyword evidence="4" id="KW-1185">Reference proteome</keyword>
<feature type="compositionally biased region" description="Low complexity" evidence="1">
    <location>
        <begin position="47"/>
        <end position="59"/>
    </location>
</feature>
<feature type="transmembrane region" description="Helical" evidence="2">
    <location>
        <begin position="6"/>
        <end position="31"/>
    </location>
</feature>